<comment type="caution">
    <text evidence="2">The sequence shown here is derived from an EMBL/GenBank/DDBJ whole genome shotgun (WGS) entry which is preliminary data.</text>
</comment>
<accession>A0ABT6RAH5</accession>
<gene>
    <name evidence="2" type="ORF">QJ048_03825</name>
</gene>
<evidence type="ECO:0008006" key="4">
    <source>
        <dbReference type="Google" id="ProtNLM"/>
    </source>
</evidence>
<evidence type="ECO:0000313" key="3">
    <source>
        <dbReference type="Proteomes" id="UP001226434"/>
    </source>
</evidence>
<dbReference type="EMBL" id="JASBRG010000002">
    <property type="protein sequence ID" value="MDI3318884.1"/>
    <property type="molecule type" value="Genomic_DNA"/>
</dbReference>
<dbReference type="RefSeq" id="WP_282333005.1">
    <property type="nucleotide sequence ID" value="NZ_JASBRG010000002.1"/>
</dbReference>
<dbReference type="InterPro" id="IPR013783">
    <property type="entry name" value="Ig-like_fold"/>
</dbReference>
<keyword evidence="3" id="KW-1185">Reference proteome</keyword>
<keyword evidence="1" id="KW-0732">Signal</keyword>
<name>A0ABT6RAH5_9BACT</name>
<dbReference type="Proteomes" id="UP001226434">
    <property type="component" value="Unassembled WGS sequence"/>
</dbReference>
<feature type="signal peptide" evidence="1">
    <location>
        <begin position="1"/>
        <end position="20"/>
    </location>
</feature>
<protein>
    <recommendedName>
        <fullName evidence="4">T9SS type A sorting domain-containing protein</fullName>
    </recommendedName>
</protein>
<dbReference type="Gene3D" id="2.60.40.10">
    <property type="entry name" value="Immunoglobulins"/>
    <property type="match status" value="1"/>
</dbReference>
<reference evidence="2 3" key="1">
    <citation type="submission" date="2023-05" db="EMBL/GenBank/DDBJ databases">
        <title>Genome sequence of Pinibacter sp. MAH-24.</title>
        <authorList>
            <person name="Huq M.A."/>
        </authorList>
    </citation>
    <scope>NUCLEOTIDE SEQUENCE [LARGE SCALE GENOMIC DNA]</scope>
    <source>
        <strain evidence="2 3">MAH-24</strain>
    </source>
</reference>
<feature type="chain" id="PRO_5047060805" description="T9SS type A sorting domain-containing protein" evidence="1">
    <location>
        <begin position="21"/>
        <end position="234"/>
    </location>
</feature>
<organism evidence="2 3">
    <name type="scientific">Pinibacter soli</name>
    <dbReference type="NCBI Taxonomy" id="3044211"/>
    <lineage>
        <taxon>Bacteria</taxon>
        <taxon>Pseudomonadati</taxon>
        <taxon>Bacteroidota</taxon>
        <taxon>Chitinophagia</taxon>
        <taxon>Chitinophagales</taxon>
        <taxon>Chitinophagaceae</taxon>
        <taxon>Pinibacter</taxon>
    </lineage>
</organism>
<evidence type="ECO:0000256" key="1">
    <source>
        <dbReference type="SAM" id="SignalP"/>
    </source>
</evidence>
<proteinExistence type="predicted"/>
<evidence type="ECO:0000313" key="2">
    <source>
        <dbReference type="EMBL" id="MDI3318884.1"/>
    </source>
</evidence>
<sequence length="234" mass="25982">MKTCIILLSMLVAGLSYDQAYSAQSNSDQFNVSKNNSVSSPADSASLQLTDFLALYRKNSVILNWTAPKEEADDHFVIERSTDGVHFQQTGDVPSSGASDMNVLYAYSDNVRAINTLKNDIYYRVKQVNKDGKSVYSKLLLVRVFGTKALKVMSITPNPVLNNIRVSVELNDDAMVAMKVNKTDGSEVIRKSVKGTTGQNSFEIEGTKDLPKGNYFLEVIVNSYERMTLQLIKE</sequence>